<evidence type="ECO:0000259" key="19">
    <source>
        <dbReference type="Pfam" id="PF07479"/>
    </source>
</evidence>
<feature type="binding site" evidence="13">
    <location>
        <position position="9"/>
    </location>
    <ligand>
        <name>NADPH</name>
        <dbReference type="ChEBI" id="CHEBI:57783"/>
    </ligand>
</feature>
<name>A0A562VAC6_9ACTN</name>
<feature type="binding site" evidence="13">
    <location>
        <position position="103"/>
    </location>
    <ligand>
        <name>sn-glycerol 3-phosphate</name>
        <dbReference type="ChEBI" id="CHEBI:57597"/>
    </ligand>
</feature>
<dbReference type="EC" id="1.1.1.94" evidence="10 13"/>
<evidence type="ECO:0000259" key="18">
    <source>
        <dbReference type="Pfam" id="PF01210"/>
    </source>
</evidence>
<evidence type="ECO:0000256" key="17">
    <source>
        <dbReference type="RuleBase" id="RU000437"/>
    </source>
</evidence>
<keyword evidence="6 13" id="KW-0443">Lipid metabolism</keyword>
<feature type="binding site" evidence="16">
    <location>
        <position position="137"/>
    </location>
    <ligand>
        <name>NAD(+)</name>
        <dbReference type="ChEBI" id="CHEBI:57540"/>
    </ligand>
</feature>
<dbReference type="InterPro" id="IPR006168">
    <property type="entry name" value="G3P_DH_NAD-dep"/>
</dbReference>
<comment type="catalytic activity">
    <reaction evidence="9">
        <text>sn-glycerol 3-phosphate + NADP(+) = dihydroxyacetone phosphate + NADPH + H(+)</text>
        <dbReference type="Rhea" id="RHEA:11096"/>
        <dbReference type="ChEBI" id="CHEBI:15378"/>
        <dbReference type="ChEBI" id="CHEBI:57597"/>
        <dbReference type="ChEBI" id="CHEBI:57642"/>
        <dbReference type="ChEBI" id="CHEBI:57783"/>
        <dbReference type="ChEBI" id="CHEBI:58349"/>
        <dbReference type="EC" id="1.1.1.94"/>
    </reaction>
    <physiologicalReaction direction="right-to-left" evidence="9">
        <dbReference type="Rhea" id="RHEA:11098"/>
    </physiologicalReaction>
</comment>
<feature type="domain" description="Glycerol-3-phosphate dehydrogenase NAD-dependent C-terminal" evidence="19">
    <location>
        <begin position="177"/>
        <end position="315"/>
    </location>
</feature>
<evidence type="ECO:0000256" key="1">
    <source>
        <dbReference type="ARBA" id="ARBA00011009"/>
    </source>
</evidence>
<feature type="binding site" evidence="15">
    <location>
        <begin position="250"/>
        <end position="251"/>
    </location>
    <ligand>
        <name>substrate</name>
    </ligand>
</feature>
<organism evidence="20 21">
    <name type="scientific">Stackebrandtia albiflava</name>
    <dbReference type="NCBI Taxonomy" id="406432"/>
    <lineage>
        <taxon>Bacteria</taxon>
        <taxon>Bacillati</taxon>
        <taxon>Actinomycetota</taxon>
        <taxon>Actinomycetes</taxon>
        <taxon>Glycomycetales</taxon>
        <taxon>Glycomycetaceae</taxon>
        <taxon>Stackebrandtia</taxon>
    </lineage>
</organism>
<feature type="binding site" evidence="16">
    <location>
        <begin position="5"/>
        <end position="10"/>
    </location>
    <ligand>
        <name>NAD(+)</name>
        <dbReference type="ChEBI" id="CHEBI:57540"/>
    </ligand>
</feature>
<evidence type="ECO:0000313" key="21">
    <source>
        <dbReference type="Proteomes" id="UP000321617"/>
    </source>
</evidence>
<dbReference type="AlphaFoldDB" id="A0A562VAC6"/>
<evidence type="ECO:0000256" key="9">
    <source>
        <dbReference type="ARBA" id="ARBA00052716"/>
    </source>
</evidence>
<evidence type="ECO:0000256" key="5">
    <source>
        <dbReference type="ARBA" id="ARBA00023027"/>
    </source>
</evidence>
<dbReference type="PIRSF" id="PIRSF000114">
    <property type="entry name" value="Glycerol-3-P_dh"/>
    <property type="match status" value="1"/>
</dbReference>
<evidence type="ECO:0000256" key="8">
    <source>
        <dbReference type="ARBA" id="ARBA00023264"/>
    </source>
</evidence>
<evidence type="ECO:0000256" key="13">
    <source>
        <dbReference type="HAMAP-Rule" id="MF_00394"/>
    </source>
</evidence>
<dbReference type="GO" id="GO:0141152">
    <property type="term" value="F:glycerol-3-phosphate dehydrogenase (NAD+) activity"/>
    <property type="evidence" value="ECO:0007669"/>
    <property type="project" value="RHEA"/>
</dbReference>
<comment type="caution">
    <text evidence="13">Lacks conserved residue(s) required for the propagation of feature annotation.</text>
</comment>
<keyword evidence="2 13" id="KW-0444">Lipid biosynthesis</keyword>
<dbReference type="PANTHER" id="PTHR11728:SF1">
    <property type="entry name" value="GLYCEROL-3-PHOSPHATE DEHYDROGENASE [NAD(+)] 2, CHLOROPLASTIC"/>
    <property type="match status" value="1"/>
</dbReference>
<evidence type="ECO:0000256" key="12">
    <source>
        <dbReference type="ARBA" id="ARBA00080511"/>
    </source>
</evidence>
<accession>A0A562VAC6</accession>
<feature type="binding site" evidence="13">
    <location>
        <position position="251"/>
    </location>
    <ligand>
        <name>sn-glycerol 3-phosphate</name>
        <dbReference type="ChEBI" id="CHEBI:57597"/>
    </ligand>
</feature>
<dbReference type="SUPFAM" id="SSF51735">
    <property type="entry name" value="NAD(P)-binding Rossmann-fold domains"/>
    <property type="match status" value="1"/>
</dbReference>
<dbReference type="GO" id="GO:0006650">
    <property type="term" value="P:glycerophospholipid metabolic process"/>
    <property type="evidence" value="ECO:0007669"/>
    <property type="project" value="UniProtKB-UniRule"/>
</dbReference>
<dbReference type="FunFam" id="3.40.50.720:FF:000019">
    <property type="entry name" value="Glycerol-3-phosphate dehydrogenase [NAD(P)+]"/>
    <property type="match status" value="1"/>
</dbReference>
<evidence type="ECO:0000256" key="7">
    <source>
        <dbReference type="ARBA" id="ARBA00023209"/>
    </source>
</evidence>
<dbReference type="Gene3D" id="3.40.50.720">
    <property type="entry name" value="NAD(P)-binding Rossmann-like Domain"/>
    <property type="match status" value="1"/>
</dbReference>
<evidence type="ECO:0000256" key="4">
    <source>
        <dbReference type="ARBA" id="ARBA00023002"/>
    </source>
</evidence>
<dbReference type="Pfam" id="PF01210">
    <property type="entry name" value="NAD_Gly3P_dh_N"/>
    <property type="match status" value="1"/>
</dbReference>
<keyword evidence="13" id="KW-0963">Cytoplasm</keyword>
<dbReference type="InterPro" id="IPR008927">
    <property type="entry name" value="6-PGluconate_DH-like_C_sf"/>
</dbReference>
<dbReference type="RefSeq" id="WP_147136880.1">
    <property type="nucleotide sequence ID" value="NZ_BAABIJ010000001.1"/>
</dbReference>
<dbReference type="SUPFAM" id="SSF48179">
    <property type="entry name" value="6-phosphogluconate dehydrogenase C-terminal domain-like"/>
    <property type="match status" value="1"/>
</dbReference>
<evidence type="ECO:0000256" key="11">
    <source>
        <dbReference type="ARBA" id="ARBA00069372"/>
    </source>
</evidence>
<dbReference type="Gene3D" id="1.10.1040.10">
    <property type="entry name" value="N-(1-d-carboxylethyl)-l-norvaline Dehydrogenase, domain 2"/>
    <property type="match status" value="1"/>
</dbReference>
<reference evidence="20 21" key="1">
    <citation type="journal article" date="2013" name="Stand. Genomic Sci.">
        <title>Genomic Encyclopedia of Type Strains, Phase I: The one thousand microbial genomes (KMG-I) project.</title>
        <authorList>
            <person name="Kyrpides N.C."/>
            <person name="Woyke T."/>
            <person name="Eisen J.A."/>
            <person name="Garrity G."/>
            <person name="Lilburn T.G."/>
            <person name="Beck B.J."/>
            <person name="Whitman W.B."/>
            <person name="Hugenholtz P."/>
            <person name="Klenk H.P."/>
        </authorList>
    </citation>
    <scope>NUCLEOTIDE SEQUENCE [LARGE SCALE GENOMIC DNA]</scope>
    <source>
        <strain evidence="20 21">DSM 45044</strain>
    </source>
</reference>
<feature type="binding site" evidence="13">
    <location>
        <position position="8"/>
    </location>
    <ligand>
        <name>NADPH</name>
        <dbReference type="ChEBI" id="CHEBI:57783"/>
    </ligand>
</feature>
<dbReference type="GO" id="GO:0051287">
    <property type="term" value="F:NAD binding"/>
    <property type="evidence" value="ECO:0007669"/>
    <property type="project" value="InterPro"/>
</dbReference>
<feature type="binding site" evidence="13">
    <location>
        <position position="250"/>
    </location>
    <ligand>
        <name>NADPH</name>
        <dbReference type="ChEBI" id="CHEBI:57783"/>
    </ligand>
</feature>
<dbReference type="GO" id="GO:0046168">
    <property type="term" value="P:glycerol-3-phosphate catabolic process"/>
    <property type="evidence" value="ECO:0007669"/>
    <property type="project" value="InterPro"/>
</dbReference>
<dbReference type="NCBIfam" id="NF000940">
    <property type="entry name" value="PRK00094.1-2"/>
    <property type="match status" value="1"/>
</dbReference>
<feature type="binding site" evidence="13">
    <location>
        <position position="241"/>
    </location>
    <ligand>
        <name>sn-glycerol 3-phosphate</name>
        <dbReference type="ChEBI" id="CHEBI:57597"/>
    </ligand>
</feature>
<keyword evidence="3 13" id="KW-0521">NADP</keyword>
<evidence type="ECO:0000256" key="6">
    <source>
        <dbReference type="ARBA" id="ARBA00023098"/>
    </source>
</evidence>
<evidence type="ECO:0000256" key="10">
    <source>
        <dbReference type="ARBA" id="ARBA00066687"/>
    </source>
</evidence>
<dbReference type="InterPro" id="IPR011128">
    <property type="entry name" value="G3P_DH_NAD-dep_N"/>
</dbReference>
<dbReference type="Proteomes" id="UP000321617">
    <property type="component" value="Unassembled WGS sequence"/>
</dbReference>
<dbReference type="FunFam" id="1.10.1040.10:FF:000001">
    <property type="entry name" value="Glycerol-3-phosphate dehydrogenase [NAD(P)+]"/>
    <property type="match status" value="1"/>
</dbReference>
<sequence>MAVLGAGSWGTCFAKILADAGAPVRLLARRAEVVRAVNESHENPDYLPGLRLPDTVTATLDPEEALDGADLVALSVPSQTLRENLAGWRPLLTPDMTLISLMKGIELGTTKRMSEVIREVGGVPADQVAVVTGPNLAPEIAQEQLTAAVVACTDEERARRVQQAVTTRYFRPYTNPDVIGCELGGAVKNVIGLAYGMAAGMGMGDNTKATLITRGLAETQRLGVKLGADPLTFAGLAGLGDLVATCNAGRNRTFGEQLGRGRSMAEAQAITRQTVEGVKSCRSIRDLARANDVEMPITEQVERVCHEGVPVREAVAVLMARQTKPE</sequence>
<dbReference type="NCBIfam" id="NF000942">
    <property type="entry name" value="PRK00094.1-4"/>
    <property type="match status" value="1"/>
</dbReference>
<feature type="binding site" evidence="13">
    <location>
        <position position="133"/>
    </location>
    <ligand>
        <name>sn-glycerol 3-phosphate</name>
        <dbReference type="ChEBI" id="CHEBI:57597"/>
    </ligand>
</feature>
<proteinExistence type="inferred from homology"/>
<evidence type="ECO:0000256" key="16">
    <source>
        <dbReference type="PIRSR" id="PIRSR000114-3"/>
    </source>
</evidence>
<evidence type="ECO:0000256" key="2">
    <source>
        <dbReference type="ARBA" id="ARBA00022516"/>
    </source>
</evidence>
<feature type="domain" description="Glycerol-3-phosphate dehydrogenase NAD-dependent N-terminal" evidence="18">
    <location>
        <begin position="1"/>
        <end position="157"/>
    </location>
</feature>
<gene>
    <name evidence="13" type="primary">gpsA</name>
    <name evidence="20" type="ORF">LX16_0493</name>
</gene>
<dbReference type="GO" id="GO:0005975">
    <property type="term" value="P:carbohydrate metabolic process"/>
    <property type="evidence" value="ECO:0007669"/>
    <property type="project" value="InterPro"/>
</dbReference>
<dbReference type="GO" id="GO:0005829">
    <property type="term" value="C:cytosol"/>
    <property type="evidence" value="ECO:0007669"/>
    <property type="project" value="TreeGrafter"/>
</dbReference>
<feature type="binding site" evidence="13">
    <location>
        <position position="46"/>
    </location>
    <ligand>
        <name>NADPH</name>
        <dbReference type="ChEBI" id="CHEBI:57783"/>
    </ligand>
</feature>
<evidence type="ECO:0000256" key="14">
    <source>
        <dbReference type="PIRSR" id="PIRSR000114-1"/>
    </source>
</evidence>
<dbReference type="GO" id="GO:0008654">
    <property type="term" value="P:phospholipid biosynthetic process"/>
    <property type="evidence" value="ECO:0007669"/>
    <property type="project" value="UniProtKB-KW"/>
</dbReference>
<feature type="binding site" evidence="13">
    <location>
        <position position="188"/>
    </location>
    <ligand>
        <name>sn-glycerol 3-phosphate</name>
        <dbReference type="ChEBI" id="CHEBI:57597"/>
    </ligand>
</feature>
<comment type="similarity">
    <text evidence="1 13 17">Belongs to the NAD-dependent glycerol-3-phosphate dehydrogenase family.</text>
</comment>
<keyword evidence="5 13" id="KW-0520">NAD</keyword>
<feature type="binding site" evidence="13">
    <location>
        <position position="276"/>
    </location>
    <ligand>
        <name>NADPH</name>
        <dbReference type="ChEBI" id="CHEBI:57783"/>
    </ligand>
</feature>
<feature type="binding site" evidence="13">
    <location>
        <position position="30"/>
    </location>
    <ligand>
        <name>NADPH</name>
        <dbReference type="ChEBI" id="CHEBI:57783"/>
    </ligand>
</feature>
<dbReference type="UniPathway" id="UPA00940"/>
<dbReference type="EMBL" id="VLLL01000005">
    <property type="protein sequence ID" value="TWJ14801.1"/>
    <property type="molecule type" value="Genomic_DNA"/>
</dbReference>
<dbReference type="GO" id="GO:0046167">
    <property type="term" value="P:glycerol-3-phosphate biosynthetic process"/>
    <property type="evidence" value="ECO:0007669"/>
    <property type="project" value="UniProtKB-UniRule"/>
</dbReference>
<feature type="binding site" evidence="13">
    <location>
        <position position="137"/>
    </location>
    <ligand>
        <name>NADPH</name>
        <dbReference type="ChEBI" id="CHEBI:57783"/>
    </ligand>
</feature>
<dbReference type="Pfam" id="PF07479">
    <property type="entry name" value="NAD_Gly3P_dh_C"/>
    <property type="match status" value="1"/>
</dbReference>
<protein>
    <recommendedName>
        <fullName evidence="11 13">Glycerol-3-phosphate dehydrogenase [NAD(P)+]</fullName>
        <ecNumber evidence="10 13">1.1.1.94</ecNumber>
    </recommendedName>
    <alternativeName>
        <fullName evidence="13">NAD(P)(+)-dependent glycerol-3-phosphate dehydrogenase</fullName>
    </alternativeName>
    <alternativeName>
        <fullName evidence="12 13">NAD(P)H-dependent dihydroxyacetone-phosphate reductase</fullName>
    </alternativeName>
</protein>
<dbReference type="PRINTS" id="PR00077">
    <property type="entry name" value="GPDHDRGNASE"/>
</dbReference>
<dbReference type="PROSITE" id="PS00957">
    <property type="entry name" value="NAD_G3PDH"/>
    <property type="match status" value="1"/>
</dbReference>
<keyword evidence="7 13" id="KW-0594">Phospholipid biosynthesis</keyword>
<comment type="caution">
    <text evidence="20">The sequence shown here is derived from an EMBL/GenBank/DDBJ whole genome shotgun (WGS) entry which is preliminary data.</text>
</comment>
<feature type="binding site" evidence="13">
    <location>
        <position position="103"/>
    </location>
    <ligand>
        <name>NADPH</name>
        <dbReference type="ChEBI" id="CHEBI:57783"/>
    </ligand>
</feature>
<keyword evidence="13" id="KW-0547">Nucleotide-binding</keyword>
<dbReference type="GO" id="GO:0141153">
    <property type="term" value="F:glycerol-3-phosphate dehydrogenase (NADP+) activity"/>
    <property type="evidence" value="ECO:0007669"/>
    <property type="project" value="RHEA"/>
</dbReference>
<feature type="binding site" evidence="13">
    <location>
        <position position="250"/>
    </location>
    <ligand>
        <name>sn-glycerol 3-phosphate</name>
        <dbReference type="ChEBI" id="CHEBI:57597"/>
    </ligand>
</feature>
<dbReference type="HAMAP" id="MF_00394">
    <property type="entry name" value="NAD_Glyc3P_dehydrog"/>
    <property type="match status" value="1"/>
</dbReference>
<evidence type="ECO:0000256" key="15">
    <source>
        <dbReference type="PIRSR" id="PIRSR000114-2"/>
    </source>
</evidence>
<comment type="pathway">
    <text evidence="13">Membrane lipid metabolism; glycerophospholipid metabolism.</text>
</comment>
<dbReference type="InterPro" id="IPR036291">
    <property type="entry name" value="NAD(P)-bd_dom_sf"/>
</dbReference>
<keyword evidence="21" id="KW-1185">Reference proteome</keyword>
<feature type="active site" description="Proton acceptor" evidence="13 14">
    <location>
        <position position="188"/>
    </location>
</feature>
<evidence type="ECO:0000313" key="20">
    <source>
        <dbReference type="EMBL" id="TWJ14801.1"/>
    </source>
</evidence>
<keyword evidence="4 13" id="KW-0560">Oxidoreductase</keyword>
<dbReference type="OrthoDB" id="9812273at2"/>
<feature type="binding site" evidence="13">
    <location>
        <position position="29"/>
    </location>
    <ligand>
        <name>NADPH</name>
        <dbReference type="ChEBI" id="CHEBI:57783"/>
    </ligand>
</feature>
<comment type="function">
    <text evidence="13">Catalyzes the reduction of the glycolytic intermediate dihydroxyacetone phosphate (DHAP) to sn-glycerol 3-phosphate (G3P), the key precursor for phospholipid synthesis.</text>
</comment>
<dbReference type="InterPro" id="IPR006109">
    <property type="entry name" value="G3P_DH_NAD-dep_C"/>
</dbReference>
<keyword evidence="8 13" id="KW-1208">Phospholipid metabolism</keyword>
<comment type="subcellular location">
    <subcellularLocation>
        <location evidence="13">Cytoplasm</location>
    </subcellularLocation>
</comment>
<evidence type="ECO:0000256" key="3">
    <source>
        <dbReference type="ARBA" id="ARBA00022857"/>
    </source>
</evidence>
<feature type="binding site" evidence="16">
    <location>
        <position position="250"/>
    </location>
    <ligand>
        <name>NAD(+)</name>
        <dbReference type="ChEBI" id="CHEBI:57540"/>
    </ligand>
</feature>
<dbReference type="InterPro" id="IPR013328">
    <property type="entry name" value="6PGD_dom2"/>
</dbReference>
<dbReference type="PANTHER" id="PTHR11728">
    <property type="entry name" value="GLYCEROL-3-PHOSPHATE DEHYDROGENASE"/>
    <property type="match status" value="1"/>
</dbReference>
<comment type="catalytic activity">
    <reaction evidence="13">
        <text>sn-glycerol 3-phosphate + NAD(+) = dihydroxyacetone phosphate + NADH + H(+)</text>
        <dbReference type="Rhea" id="RHEA:11092"/>
        <dbReference type="ChEBI" id="CHEBI:15378"/>
        <dbReference type="ChEBI" id="CHEBI:57540"/>
        <dbReference type="ChEBI" id="CHEBI:57597"/>
        <dbReference type="ChEBI" id="CHEBI:57642"/>
        <dbReference type="ChEBI" id="CHEBI:57945"/>
        <dbReference type="EC" id="1.1.1.94"/>
    </reaction>
</comment>
<feature type="binding site" evidence="15">
    <location>
        <position position="103"/>
    </location>
    <ligand>
        <name>substrate</name>
    </ligand>
</feature>